<keyword evidence="1" id="KW-0472">Membrane</keyword>
<feature type="domain" description="CAAX prenyl protease 2/Lysostaphin resistance protein A-like" evidence="2">
    <location>
        <begin position="132"/>
        <end position="246"/>
    </location>
</feature>
<dbReference type="RefSeq" id="WP_181751857.1">
    <property type="nucleotide sequence ID" value="NZ_JACEIQ010000008.1"/>
</dbReference>
<keyword evidence="3" id="KW-0482">Metalloprotease</keyword>
<name>A0A7W1WR92_9BACL</name>
<feature type="transmembrane region" description="Helical" evidence="1">
    <location>
        <begin position="47"/>
        <end position="71"/>
    </location>
</feature>
<evidence type="ECO:0000259" key="2">
    <source>
        <dbReference type="Pfam" id="PF02517"/>
    </source>
</evidence>
<dbReference type="EMBL" id="JACEIQ010000008">
    <property type="protein sequence ID" value="MBA4494620.1"/>
    <property type="molecule type" value="Genomic_DNA"/>
</dbReference>
<dbReference type="GO" id="GO:0080120">
    <property type="term" value="P:CAAX-box protein maturation"/>
    <property type="evidence" value="ECO:0007669"/>
    <property type="project" value="UniProtKB-ARBA"/>
</dbReference>
<feature type="transmembrane region" description="Helical" evidence="1">
    <location>
        <begin position="134"/>
        <end position="165"/>
    </location>
</feature>
<dbReference type="AlphaFoldDB" id="A0A7W1WR92"/>
<keyword evidence="3" id="KW-0378">Hydrolase</keyword>
<dbReference type="Proteomes" id="UP000535491">
    <property type="component" value="Unassembled WGS sequence"/>
</dbReference>
<reference evidence="3 4" key="1">
    <citation type="submission" date="2020-07" db="EMBL/GenBank/DDBJ databases">
        <authorList>
            <person name="Feng H."/>
        </authorList>
    </citation>
    <scope>NUCLEOTIDE SEQUENCE [LARGE SCALE GENOMIC DNA]</scope>
    <source>
        <strain evidence="4">s-10</strain>
    </source>
</reference>
<feature type="transmembrane region" description="Helical" evidence="1">
    <location>
        <begin position="210"/>
        <end position="230"/>
    </location>
</feature>
<organism evidence="3 4">
    <name type="scientific">Paenactinomyces guangxiensis</name>
    <dbReference type="NCBI Taxonomy" id="1490290"/>
    <lineage>
        <taxon>Bacteria</taxon>
        <taxon>Bacillati</taxon>
        <taxon>Bacillota</taxon>
        <taxon>Bacilli</taxon>
        <taxon>Bacillales</taxon>
        <taxon>Thermoactinomycetaceae</taxon>
        <taxon>Paenactinomyces</taxon>
    </lineage>
</organism>
<keyword evidence="4" id="KW-1185">Reference proteome</keyword>
<keyword evidence="3" id="KW-0645">Protease</keyword>
<dbReference type="GO" id="GO:0006508">
    <property type="term" value="P:proteolysis"/>
    <property type="evidence" value="ECO:0007669"/>
    <property type="project" value="UniProtKB-KW"/>
</dbReference>
<dbReference type="InterPro" id="IPR003675">
    <property type="entry name" value="Rce1/LyrA-like_dom"/>
</dbReference>
<feature type="transmembrane region" description="Helical" evidence="1">
    <location>
        <begin position="177"/>
        <end position="198"/>
    </location>
</feature>
<keyword evidence="1" id="KW-0812">Transmembrane</keyword>
<dbReference type="Pfam" id="PF02517">
    <property type="entry name" value="Rce1-like"/>
    <property type="match status" value="1"/>
</dbReference>
<evidence type="ECO:0000313" key="4">
    <source>
        <dbReference type="Proteomes" id="UP000535491"/>
    </source>
</evidence>
<evidence type="ECO:0000256" key="1">
    <source>
        <dbReference type="SAM" id="Phobius"/>
    </source>
</evidence>
<dbReference type="GO" id="GO:0004175">
    <property type="term" value="F:endopeptidase activity"/>
    <property type="evidence" value="ECO:0007669"/>
    <property type="project" value="UniProtKB-ARBA"/>
</dbReference>
<feature type="transmembrane region" description="Helical" evidence="1">
    <location>
        <begin position="92"/>
        <end position="114"/>
    </location>
</feature>
<evidence type="ECO:0000313" key="3">
    <source>
        <dbReference type="EMBL" id="MBA4494620.1"/>
    </source>
</evidence>
<accession>A0A7W1WR92</accession>
<dbReference type="GO" id="GO:0008237">
    <property type="term" value="F:metallopeptidase activity"/>
    <property type="evidence" value="ECO:0007669"/>
    <property type="project" value="UniProtKB-KW"/>
</dbReference>
<comment type="caution">
    <text evidence="3">The sequence shown here is derived from an EMBL/GenBank/DDBJ whole genome shotgun (WGS) entry which is preliminary data.</text>
</comment>
<keyword evidence="1" id="KW-1133">Transmembrane helix</keyword>
<feature type="transmembrane region" description="Helical" evidence="1">
    <location>
        <begin position="7"/>
        <end position="27"/>
    </location>
</feature>
<gene>
    <name evidence="3" type="ORF">H1191_09910</name>
</gene>
<protein>
    <submittedName>
        <fullName evidence="3">CPBP family intramembrane metalloprotease</fullName>
    </submittedName>
</protein>
<proteinExistence type="predicted"/>
<sequence>MNKQKNLRIVFFFTGLGIIAAFAVIPYQLNLVGMDSGKNPPLPLPLLYWMLALQTGAMVFVGSFIGLKMAARVGLSTPILSKWLYQRHKPSFSTSWLCFSFLGGALGALLIVLIDKFIFVPHISQLAKVEPSPWWSGLLTMLYGGIVEEVLARLFVMTLFVWLLAQITGKERGNIPAGFFWLGIFAAALLFGSLHLPTTEQAFGELTPLIVTRGLLMNGLLGIYFGYLYWKKGLEYAIIAHISADLFLHAVFPNVFSS</sequence>